<dbReference type="CDD" id="cd02651">
    <property type="entry name" value="nuc_hydro_IU_UC_XIUA"/>
    <property type="match status" value="1"/>
</dbReference>
<dbReference type="PANTHER" id="PTHR12304">
    <property type="entry name" value="INOSINE-URIDINE PREFERRING NUCLEOSIDE HYDROLASE"/>
    <property type="match status" value="1"/>
</dbReference>
<dbReference type="GO" id="GO:0016787">
    <property type="term" value="F:hydrolase activity"/>
    <property type="evidence" value="ECO:0007669"/>
    <property type="project" value="UniProtKB-KW"/>
</dbReference>
<evidence type="ECO:0000313" key="5">
    <source>
        <dbReference type="Proteomes" id="UP000065511"/>
    </source>
</evidence>
<evidence type="ECO:0000256" key="2">
    <source>
        <dbReference type="ARBA" id="ARBA00023295"/>
    </source>
</evidence>
<keyword evidence="2" id="KW-0326">Glycosidase</keyword>
<dbReference type="PANTHER" id="PTHR12304:SF4">
    <property type="entry name" value="URIDINE NUCLEOSIDASE"/>
    <property type="match status" value="1"/>
</dbReference>
<dbReference type="InterPro" id="IPR036452">
    <property type="entry name" value="Ribo_hydro-like"/>
</dbReference>
<dbReference type="RefSeq" id="WP_071878701.1">
    <property type="nucleotide sequence ID" value="NZ_JXLC01000024.1"/>
</dbReference>
<keyword evidence="1 4" id="KW-0378">Hydrolase</keyword>
<dbReference type="InterPro" id="IPR001910">
    <property type="entry name" value="Inosine/uridine_hydrolase_dom"/>
</dbReference>
<evidence type="ECO:0000259" key="3">
    <source>
        <dbReference type="Pfam" id="PF01156"/>
    </source>
</evidence>
<gene>
    <name evidence="4" type="ORF">ATZ33_11745</name>
</gene>
<name>A0ABN4J809_9ENTE</name>
<reference evidence="4 5" key="1">
    <citation type="submission" date="2015-12" db="EMBL/GenBank/DDBJ databases">
        <authorList>
            <person name="Lauer A."/>
            <person name="Humrighouse B."/>
            <person name="Loparev V."/>
            <person name="Shewmaker P.L."/>
            <person name="Whitney A.M."/>
            <person name="McLaughlin R.W."/>
        </authorList>
    </citation>
    <scope>NUCLEOTIDE SEQUENCE [LARGE SCALE GENOMIC DNA]</scope>
    <source>
        <strain evidence="4 5">LMG 23085</strain>
    </source>
</reference>
<dbReference type="Proteomes" id="UP000065511">
    <property type="component" value="Chromosome"/>
</dbReference>
<proteinExistence type="predicted"/>
<dbReference type="EMBL" id="CP013614">
    <property type="protein sequence ID" value="ALS02032.1"/>
    <property type="molecule type" value="Genomic_DNA"/>
</dbReference>
<evidence type="ECO:0000256" key="1">
    <source>
        <dbReference type="ARBA" id="ARBA00022801"/>
    </source>
</evidence>
<protein>
    <submittedName>
        <fullName evidence="4">Ribonucleoside hydrolase</fullName>
    </submittedName>
</protein>
<dbReference type="SUPFAM" id="SSF53590">
    <property type="entry name" value="Nucleoside hydrolase"/>
    <property type="match status" value="1"/>
</dbReference>
<dbReference type="InterPro" id="IPR023186">
    <property type="entry name" value="IUNH"/>
</dbReference>
<sequence>MTKNKKVILDCDPGHDDAFALYLLLAAENIDLIAVTTASGNQTQEKTYGNAKKLLALAGREDIPVAKGFRKPIKHELTIAANIHGESGIDGAILPDIPIEEPKEKAIELMARVIQEQDEKVTIVATGPMTNVAIFLLAYPELHEKIELISFMGGACFGGNWSPNAEFNIYVDPDAADIVLKSGVPIAMFGLDVTLKAQFMNEDIDRVRQINTPVGRNFVGILEFFSTKIAQPFLAPSDHIEGQHLHDACAAAYIVDPSLFKMVPLNVAVNTAEGLNYASTIVDYNKKTGRKENALVGFDLDRTKFVELIIDSLSKF</sequence>
<keyword evidence="5" id="KW-1185">Reference proteome</keyword>
<feature type="domain" description="Inosine/uridine-preferring nucleoside hydrolase" evidence="3">
    <location>
        <begin position="7"/>
        <end position="306"/>
    </location>
</feature>
<dbReference type="Pfam" id="PF01156">
    <property type="entry name" value="IU_nuc_hydro"/>
    <property type="match status" value="1"/>
</dbReference>
<evidence type="ECO:0000313" key="4">
    <source>
        <dbReference type="EMBL" id="ALS02032.1"/>
    </source>
</evidence>
<accession>A0ABN4J809</accession>
<organism evidence="4 5">
    <name type="scientific">Enterococcus silesiacus</name>
    <dbReference type="NCBI Taxonomy" id="332949"/>
    <lineage>
        <taxon>Bacteria</taxon>
        <taxon>Bacillati</taxon>
        <taxon>Bacillota</taxon>
        <taxon>Bacilli</taxon>
        <taxon>Lactobacillales</taxon>
        <taxon>Enterococcaceae</taxon>
        <taxon>Enterococcus</taxon>
    </lineage>
</organism>
<dbReference type="Gene3D" id="3.90.245.10">
    <property type="entry name" value="Ribonucleoside hydrolase-like"/>
    <property type="match status" value="1"/>
</dbReference>